<name>A0A0D0E4I3_9AGAM</name>
<dbReference type="InParanoid" id="A0A0D0E4I3"/>
<dbReference type="OrthoDB" id="3199698at2759"/>
<keyword evidence="2" id="KW-1185">Reference proteome</keyword>
<dbReference type="EMBL" id="KN825306">
    <property type="protein sequence ID" value="KIK92175.1"/>
    <property type="molecule type" value="Genomic_DNA"/>
</dbReference>
<feature type="non-terminal residue" evidence="1">
    <location>
        <position position="77"/>
    </location>
</feature>
<sequence>IKDTLHCFHQYHKAFRPNIVATFSLCCQHSMEHYIDLVCLFSAPNGLCSSIIKLKHIKAVKEPYWQSNHCNACGQML</sequence>
<accession>A0A0D0E4I3</accession>
<evidence type="ECO:0000313" key="1">
    <source>
        <dbReference type="EMBL" id="KIK92175.1"/>
    </source>
</evidence>
<organism evidence="1 2">
    <name type="scientific">Paxillus rubicundulus Ve08.2h10</name>
    <dbReference type="NCBI Taxonomy" id="930991"/>
    <lineage>
        <taxon>Eukaryota</taxon>
        <taxon>Fungi</taxon>
        <taxon>Dikarya</taxon>
        <taxon>Basidiomycota</taxon>
        <taxon>Agaricomycotina</taxon>
        <taxon>Agaricomycetes</taxon>
        <taxon>Agaricomycetidae</taxon>
        <taxon>Boletales</taxon>
        <taxon>Paxilineae</taxon>
        <taxon>Paxillaceae</taxon>
        <taxon>Paxillus</taxon>
    </lineage>
</organism>
<dbReference type="AlphaFoldDB" id="A0A0D0E4I3"/>
<reference evidence="2" key="2">
    <citation type="submission" date="2015-01" db="EMBL/GenBank/DDBJ databases">
        <title>Evolutionary Origins and Diversification of the Mycorrhizal Mutualists.</title>
        <authorList>
            <consortium name="DOE Joint Genome Institute"/>
            <consortium name="Mycorrhizal Genomics Consortium"/>
            <person name="Kohler A."/>
            <person name="Kuo A."/>
            <person name="Nagy L.G."/>
            <person name="Floudas D."/>
            <person name="Copeland A."/>
            <person name="Barry K.W."/>
            <person name="Cichocki N."/>
            <person name="Veneault-Fourrey C."/>
            <person name="LaButti K."/>
            <person name="Lindquist E.A."/>
            <person name="Lipzen A."/>
            <person name="Lundell T."/>
            <person name="Morin E."/>
            <person name="Murat C."/>
            <person name="Riley R."/>
            <person name="Ohm R."/>
            <person name="Sun H."/>
            <person name="Tunlid A."/>
            <person name="Henrissat B."/>
            <person name="Grigoriev I.V."/>
            <person name="Hibbett D.S."/>
            <person name="Martin F."/>
        </authorList>
    </citation>
    <scope>NUCLEOTIDE SEQUENCE [LARGE SCALE GENOMIC DNA]</scope>
    <source>
        <strain evidence="2">Ve08.2h10</strain>
    </source>
</reference>
<proteinExistence type="predicted"/>
<feature type="non-terminal residue" evidence="1">
    <location>
        <position position="1"/>
    </location>
</feature>
<protein>
    <submittedName>
        <fullName evidence="1">Uncharacterized protein</fullName>
    </submittedName>
</protein>
<reference evidence="1 2" key="1">
    <citation type="submission" date="2014-04" db="EMBL/GenBank/DDBJ databases">
        <authorList>
            <consortium name="DOE Joint Genome Institute"/>
            <person name="Kuo A."/>
            <person name="Kohler A."/>
            <person name="Jargeat P."/>
            <person name="Nagy L.G."/>
            <person name="Floudas D."/>
            <person name="Copeland A."/>
            <person name="Barry K.W."/>
            <person name="Cichocki N."/>
            <person name="Veneault-Fourrey C."/>
            <person name="LaButti K."/>
            <person name="Lindquist E.A."/>
            <person name="Lipzen A."/>
            <person name="Lundell T."/>
            <person name="Morin E."/>
            <person name="Murat C."/>
            <person name="Sun H."/>
            <person name="Tunlid A."/>
            <person name="Henrissat B."/>
            <person name="Grigoriev I.V."/>
            <person name="Hibbett D.S."/>
            <person name="Martin F."/>
            <person name="Nordberg H.P."/>
            <person name="Cantor M.N."/>
            <person name="Hua S.X."/>
        </authorList>
    </citation>
    <scope>NUCLEOTIDE SEQUENCE [LARGE SCALE GENOMIC DNA]</scope>
    <source>
        <strain evidence="1 2">Ve08.2h10</strain>
    </source>
</reference>
<dbReference type="STRING" id="930991.A0A0D0E4I3"/>
<dbReference type="HOGENOM" id="CLU_006344_6_2_1"/>
<evidence type="ECO:0000313" key="2">
    <source>
        <dbReference type="Proteomes" id="UP000054538"/>
    </source>
</evidence>
<dbReference type="Proteomes" id="UP000054538">
    <property type="component" value="Unassembled WGS sequence"/>
</dbReference>
<gene>
    <name evidence="1" type="ORF">PAXRUDRAFT_38734</name>
</gene>